<dbReference type="AlphaFoldDB" id="A0A1S9R9B2"/>
<feature type="compositionally biased region" description="Polar residues" evidence="5">
    <location>
        <begin position="50"/>
        <end position="64"/>
    </location>
</feature>
<dbReference type="CDD" id="cd12910">
    <property type="entry name" value="SPRY_SSH4_like"/>
    <property type="match status" value="1"/>
</dbReference>
<keyword evidence="2" id="KW-0812">Transmembrane</keyword>
<keyword evidence="4" id="KW-0472">Membrane</keyword>
<dbReference type="Gene3D" id="2.60.120.920">
    <property type="match status" value="1"/>
</dbReference>
<evidence type="ECO:0000256" key="3">
    <source>
        <dbReference type="ARBA" id="ARBA00022989"/>
    </source>
</evidence>
<dbReference type="Proteomes" id="UP000190744">
    <property type="component" value="Unassembled WGS sequence"/>
</dbReference>
<comment type="caution">
    <text evidence="6">The sequence shown here is derived from an EMBL/GenBank/DDBJ whole genome shotgun (WGS) entry which is preliminary data.</text>
</comment>
<dbReference type="GO" id="GO:0016020">
    <property type="term" value="C:membrane"/>
    <property type="evidence" value="ECO:0007669"/>
    <property type="project" value="UniProtKB-SubCell"/>
</dbReference>
<gene>
    <name evidence="6" type="ORF">PEBR_41260</name>
</gene>
<evidence type="ECO:0000256" key="5">
    <source>
        <dbReference type="SAM" id="MobiDB-lite"/>
    </source>
</evidence>
<evidence type="ECO:0000256" key="2">
    <source>
        <dbReference type="ARBA" id="ARBA00022692"/>
    </source>
</evidence>
<feature type="compositionally biased region" description="Low complexity" evidence="5">
    <location>
        <begin position="19"/>
        <end position="35"/>
    </location>
</feature>
<dbReference type="InterPro" id="IPR043136">
    <property type="entry name" value="B30.2/SPRY_sf"/>
</dbReference>
<sequence length="356" mass="38130">MAHNSGNDLSGAPPSYDDSQQAASSSSAAAAAAAAVGTQGNSHGFDKQQYHTSTQQNPGQQSQFPPGDPPPYHNWQEAVPDTSVFPPPPISGNYSSGTGNASADDAQRAHDFCDSTALWQPVVPSTAVYSSVATHDLRPVRQREFIGELTPTAPGRWFGRTVDRNGDCCVLTHLPLYFAAQDSPFITEKRKSIYFEVKLLALRAGPGGDASGLSLGFAAQPYPSWRSPGWERGSLGVFSDDGCRFVNDSWGGRDFTAPFKIGETLGIGMKFALPEDPLAMADAMFGAKRTCKVEVFFTRDGQPAGGWDLHEEVDEEAGSVEGLEGDFDLYGAVGLFGGVDFEVCFDPAGWRWQGTE</sequence>
<proteinExistence type="predicted"/>
<feature type="region of interest" description="Disordered" evidence="5">
    <location>
        <begin position="1"/>
        <end position="105"/>
    </location>
</feature>
<organism evidence="6 7">
    <name type="scientific">Penicillium brasilianum</name>
    <dbReference type="NCBI Taxonomy" id="104259"/>
    <lineage>
        <taxon>Eukaryota</taxon>
        <taxon>Fungi</taxon>
        <taxon>Dikarya</taxon>
        <taxon>Ascomycota</taxon>
        <taxon>Pezizomycotina</taxon>
        <taxon>Eurotiomycetes</taxon>
        <taxon>Eurotiomycetidae</taxon>
        <taxon>Eurotiales</taxon>
        <taxon>Aspergillaceae</taxon>
        <taxon>Penicillium</taxon>
    </lineage>
</organism>
<evidence type="ECO:0000256" key="4">
    <source>
        <dbReference type="ARBA" id="ARBA00023136"/>
    </source>
</evidence>
<evidence type="ECO:0008006" key="8">
    <source>
        <dbReference type="Google" id="ProtNLM"/>
    </source>
</evidence>
<evidence type="ECO:0000256" key="1">
    <source>
        <dbReference type="ARBA" id="ARBA00004370"/>
    </source>
</evidence>
<evidence type="ECO:0000313" key="6">
    <source>
        <dbReference type="EMBL" id="OOQ81890.1"/>
    </source>
</evidence>
<dbReference type="EMBL" id="LJBN01000235">
    <property type="protein sequence ID" value="OOQ81890.1"/>
    <property type="molecule type" value="Genomic_DNA"/>
</dbReference>
<keyword evidence="3" id="KW-1133">Transmembrane helix</keyword>
<protein>
    <recommendedName>
        <fullName evidence="8">SPRY domain-containing protein</fullName>
    </recommendedName>
</protein>
<comment type="subcellular location">
    <subcellularLocation>
        <location evidence="1">Membrane</location>
    </subcellularLocation>
</comment>
<accession>A0A1S9R9B2</accession>
<dbReference type="InterPro" id="IPR035780">
    <property type="entry name" value="SPRY_Ssh4-like"/>
</dbReference>
<name>A0A1S9R9B2_PENBI</name>
<reference evidence="7" key="1">
    <citation type="submission" date="2015-09" db="EMBL/GenBank/DDBJ databases">
        <authorList>
            <person name="Fill T.P."/>
            <person name="Baretta J.F."/>
            <person name="de Almeida L.G."/>
            <person name="Rocha M."/>
            <person name="de Souza D.H."/>
            <person name="Malavazi I."/>
            <person name="Cerdeira L.T."/>
            <person name="Hong H."/>
            <person name="Samborskyy M."/>
            <person name="de Vasconcelos A.T."/>
            <person name="Leadlay P."/>
            <person name="Rodrigues-Filho E."/>
        </authorList>
    </citation>
    <scope>NUCLEOTIDE SEQUENCE [LARGE SCALE GENOMIC DNA]</scope>
    <source>
        <strain evidence="7">LaBioMMi 136</strain>
    </source>
</reference>
<evidence type="ECO:0000313" key="7">
    <source>
        <dbReference type="Proteomes" id="UP000190744"/>
    </source>
</evidence>
<feature type="compositionally biased region" description="Polar residues" evidence="5">
    <location>
        <begin position="92"/>
        <end position="101"/>
    </location>
</feature>